<dbReference type="Gene3D" id="3.20.20.450">
    <property type="entry name" value="EAL domain"/>
    <property type="match status" value="1"/>
</dbReference>
<comment type="caution">
    <text evidence="6">The sequence shown here is derived from an EMBL/GenBank/DDBJ whole genome shotgun (WGS) entry which is preliminary data.</text>
</comment>
<dbReference type="InterPro" id="IPR029787">
    <property type="entry name" value="Nucleotide_cyclase"/>
</dbReference>
<dbReference type="InterPro" id="IPR035965">
    <property type="entry name" value="PAS-like_dom_sf"/>
</dbReference>
<dbReference type="SMART" id="SM00091">
    <property type="entry name" value="PAS"/>
    <property type="match status" value="2"/>
</dbReference>
<feature type="domain" description="EAL" evidence="4">
    <location>
        <begin position="496"/>
        <end position="749"/>
    </location>
</feature>
<dbReference type="InterPro" id="IPR000014">
    <property type="entry name" value="PAS"/>
</dbReference>
<proteinExistence type="predicted"/>
<reference evidence="6 7" key="1">
    <citation type="submission" date="2019-03" db="EMBL/GenBank/DDBJ databases">
        <title>Genomic Encyclopedia of Type Strains, Phase IV (KMG-IV): sequencing the most valuable type-strain genomes for metagenomic binning, comparative biology and taxonomic classification.</title>
        <authorList>
            <person name="Goeker M."/>
        </authorList>
    </citation>
    <scope>NUCLEOTIDE SEQUENCE [LARGE SCALE GENOMIC DNA]</scope>
    <source>
        <strain evidence="6 7">DSM 24455</strain>
    </source>
</reference>
<dbReference type="PANTHER" id="PTHR44757">
    <property type="entry name" value="DIGUANYLATE CYCLASE DGCP"/>
    <property type="match status" value="1"/>
</dbReference>
<dbReference type="InterPro" id="IPR001610">
    <property type="entry name" value="PAC"/>
</dbReference>
<dbReference type="InterPro" id="IPR013656">
    <property type="entry name" value="PAS_4"/>
</dbReference>
<evidence type="ECO:0000256" key="1">
    <source>
        <dbReference type="SAM" id="Phobius"/>
    </source>
</evidence>
<organism evidence="6 7">
    <name type="scientific">Fonticella tunisiensis</name>
    <dbReference type="NCBI Taxonomy" id="1096341"/>
    <lineage>
        <taxon>Bacteria</taxon>
        <taxon>Bacillati</taxon>
        <taxon>Bacillota</taxon>
        <taxon>Clostridia</taxon>
        <taxon>Eubacteriales</taxon>
        <taxon>Clostridiaceae</taxon>
        <taxon>Fonticella</taxon>
    </lineage>
</organism>
<dbReference type="FunFam" id="3.30.70.270:FF:000001">
    <property type="entry name" value="Diguanylate cyclase domain protein"/>
    <property type="match status" value="1"/>
</dbReference>
<dbReference type="InterPro" id="IPR013767">
    <property type="entry name" value="PAS_fold"/>
</dbReference>
<dbReference type="SUPFAM" id="SSF141868">
    <property type="entry name" value="EAL domain-like"/>
    <property type="match status" value="1"/>
</dbReference>
<feature type="transmembrane region" description="Helical" evidence="1">
    <location>
        <begin position="29"/>
        <end position="52"/>
    </location>
</feature>
<dbReference type="InterPro" id="IPR000700">
    <property type="entry name" value="PAS-assoc_C"/>
</dbReference>
<dbReference type="Gene3D" id="3.30.70.270">
    <property type="match status" value="1"/>
</dbReference>
<keyword evidence="1" id="KW-1133">Transmembrane helix</keyword>
<feature type="domain" description="GGDEF" evidence="5">
    <location>
        <begin position="355"/>
        <end position="487"/>
    </location>
</feature>
<dbReference type="CDD" id="cd00130">
    <property type="entry name" value="PAS"/>
    <property type="match status" value="1"/>
</dbReference>
<name>A0A4R7KMD7_9CLOT</name>
<dbReference type="GO" id="GO:0006355">
    <property type="term" value="P:regulation of DNA-templated transcription"/>
    <property type="evidence" value="ECO:0007669"/>
    <property type="project" value="InterPro"/>
</dbReference>
<dbReference type="InterPro" id="IPR043128">
    <property type="entry name" value="Rev_trsase/Diguanyl_cyclase"/>
</dbReference>
<dbReference type="FunFam" id="3.20.20.450:FF:000001">
    <property type="entry name" value="Cyclic di-GMP phosphodiesterase yahA"/>
    <property type="match status" value="1"/>
</dbReference>
<dbReference type="InterPro" id="IPR000160">
    <property type="entry name" value="GGDEF_dom"/>
</dbReference>
<dbReference type="PROSITE" id="PS50113">
    <property type="entry name" value="PAC"/>
    <property type="match status" value="1"/>
</dbReference>
<dbReference type="PROSITE" id="PS50883">
    <property type="entry name" value="EAL"/>
    <property type="match status" value="1"/>
</dbReference>
<dbReference type="Gene3D" id="3.30.450.20">
    <property type="entry name" value="PAS domain"/>
    <property type="match status" value="2"/>
</dbReference>
<feature type="domain" description="PAS" evidence="2">
    <location>
        <begin position="94"/>
        <end position="144"/>
    </location>
</feature>
<keyword evidence="1" id="KW-0812">Transmembrane</keyword>
<evidence type="ECO:0000313" key="7">
    <source>
        <dbReference type="Proteomes" id="UP000295325"/>
    </source>
</evidence>
<dbReference type="PROSITE" id="PS50887">
    <property type="entry name" value="GGDEF"/>
    <property type="match status" value="1"/>
</dbReference>
<dbReference type="InterPro" id="IPR001633">
    <property type="entry name" value="EAL_dom"/>
</dbReference>
<dbReference type="PROSITE" id="PS50112">
    <property type="entry name" value="PAS"/>
    <property type="match status" value="1"/>
</dbReference>
<dbReference type="SUPFAM" id="SSF55785">
    <property type="entry name" value="PYP-like sensor domain (PAS domain)"/>
    <property type="match status" value="2"/>
</dbReference>
<dbReference type="EMBL" id="SOAZ01000012">
    <property type="protein sequence ID" value="TDT57257.1"/>
    <property type="molecule type" value="Genomic_DNA"/>
</dbReference>
<sequence>MKYNVRIAGLLIMIGIVVIYFILRIHFFYIHLMAFGTLLSILIFIAFWLFMVRHGKAKFRLKEPGLRKKEISEGEKLHRSLMDILPQPIVIYREGIIIYANPACVDVLGAEKPEELIGRHVYDFIHPDCAEVATARVQEALEGKYIGIKDQRLVRVDGKEIDVEIVSVNVIYEGQKAVMSTFNDVTERKSMERALKEKEKFLSDVFDSIQDGIAVIDRNFKIIRTNKTMDEWYKKWLPIEERICRRDAFGENKQICADCSSVKTMKQGTPHTTISEYTYPSGEKKWFEIYAYPLRDDKGNITGVIQQIRDITGRKKIEDRINQLAHYDAVTGLPNRNMMRSSLKKAIRDAAKKGENVGVIFIDLDRFKMINDTLGHIYGDRVLKLMAQRLSFCAEEPYTIFRHGGDEFIVIRKAVDKEELRCCAEKIIDKISRPFVMDGREIYITPSIGISIYPSDGDDVDTLIKYADSAMYLAKEKGKNCYQFYNSSLNDQITRKMNLESGLRRAIKNNEFILYYQPLVDLSTGDIVGMEALIRWKHPKLGVVPPSEFIPLAEETGLIIPIGEWVLKAACKQIKDWHDKGYHQMSIAVNISVRQLQKKDFVKTVKKVLQETGLEAKYLELEITEGIMLDVDELLTILNELKEAGIKISVDDFGMGYSSLSVLKHLPIDILKIDKSFVNGIVNDERISTLVKTIIDMGSSLNFSTIAEGIETREQADFLTRNRCNIGQGYLFSRPLPANEAEKQLEVIKRYGV</sequence>
<dbReference type="InterPro" id="IPR035919">
    <property type="entry name" value="EAL_sf"/>
</dbReference>
<dbReference type="NCBIfam" id="TIGR00254">
    <property type="entry name" value="GGDEF"/>
    <property type="match status" value="1"/>
</dbReference>
<evidence type="ECO:0000259" key="4">
    <source>
        <dbReference type="PROSITE" id="PS50883"/>
    </source>
</evidence>
<keyword evidence="1" id="KW-0472">Membrane</keyword>
<feature type="transmembrane region" description="Helical" evidence="1">
    <location>
        <begin position="7"/>
        <end position="23"/>
    </location>
</feature>
<dbReference type="CDD" id="cd01949">
    <property type="entry name" value="GGDEF"/>
    <property type="match status" value="1"/>
</dbReference>
<evidence type="ECO:0000313" key="6">
    <source>
        <dbReference type="EMBL" id="TDT57257.1"/>
    </source>
</evidence>
<dbReference type="AlphaFoldDB" id="A0A4R7KMD7"/>
<keyword evidence="7" id="KW-1185">Reference proteome</keyword>
<dbReference type="CDD" id="cd01948">
    <property type="entry name" value="EAL"/>
    <property type="match status" value="1"/>
</dbReference>
<feature type="domain" description="PAC" evidence="3">
    <location>
        <begin position="271"/>
        <end position="323"/>
    </location>
</feature>
<dbReference type="Pfam" id="PF00563">
    <property type="entry name" value="EAL"/>
    <property type="match status" value="1"/>
</dbReference>
<dbReference type="Proteomes" id="UP000295325">
    <property type="component" value="Unassembled WGS sequence"/>
</dbReference>
<accession>A0A4R7KMD7</accession>
<protein>
    <submittedName>
        <fullName evidence="6">PAS domain S-box-containing protein/diguanylate cyclase (GGDEF)-like protein</fullName>
    </submittedName>
</protein>
<dbReference type="SMART" id="SM00052">
    <property type="entry name" value="EAL"/>
    <property type="match status" value="1"/>
</dbReference>
<dbReference type="Pfam" id="PF00990">
    <property type="entry name" value="GGDEF"/>
    <property type="match status" value="1"/>
</dbReference>
<dbReference type="Pfam" id="PF00989">
    <property type="entry name" value="PAS"/>
    <property type="match status" value="1"/>
</dbReference>
<dbReference type="SMART" id="SM00267">
    <property type="entry name" value="GGDEF"/>
    <property type="match status" value="1"/>
</dbReference>
<dbReference type="Pfam" id="PF08448">
    <property type="entry name" value="PAS_4"/>
    <property type="match status" value="1"/>
</dbReference>
<evidence type="ECO:0000259" key="2">
    <source>
        <dbReference type="PROSITE" id="PS50112"/>
    </source>
</evidence>
<dbReference type="SUPFAM" id="SSF55073">
    <property type="entry name" value="Nucleotide cyclase"/>
    <property type="match status" value="1"/>
</dbReference>
<evidence type="ECO:0000259" key="5">
    <source>
        <dbReference type="PROSITE" id="PS50887"/>
    </source>
</evidence>
<dbReference type="PANTHER" id="PTHR44757:SF2">
    <property type="entry name" value="BIOFILM ARCHITECTURE MAINTENANCE PROTEIN MBAA"/>
    <property type="match status" value="1"/>
</dbReference>
<dbReference type="NCBIfam" id="TIGR00229">
    <property type="entry name" value="sensory_box"/>
    <property type="match status" value="2"/>
</dbReference>
<dbReference type="InterPro" id="IPR052155">
    <property type="entry name" value="Biofilm_reg_signaling"/>
</dbReference>
<dbReference type="SMART" id="SM00086">
    <property type="entry name" value="PAC"/>
    <property type="match status" value="2"/>
</dbReference>
<gene>
    <name evidence="6" type="ORF">EDD71_11237</name>
</gene>
<evidence type="ECO:0000259" key="3">
    <source>
        <dbReference type="PROSITE" id="PS50113"/>
    </source>
</evidence>